<evidence type="ECO:0000256" key="7">
    <source>
        <dbReference type="ARBA" id="ARBA00034125"/>
    </source>
</evidence>
<evidence type="ECO:0000313" key="10">
    <source>
        <dbReference type="EMBL" id="MPM14900.1"/>
    </source>
</evidence>
<evidence type="ECO:0000256" key="3">
    <source>
        <dbReference type="ARBA" id="ARBA00022519"/>
    </source>
</evidence>
<protein>
    <recommendedName>
        <fullName evidence="9">Threonine/Serine exporter ThrE domain-containing protein</fullName>
    </recommendedName>
</protein>
<evidence type="ECO:0000259" key="9">
    <source>
        <dbReference type="Pfam" id="PF12821"/>
    </source>
</evidence>
<dbReference type="EMBL" id="VSSQ01002355">
    <property type="protein sequence ID" value="MPM14900.1"/>
    <property type="molecule type" value="Genomic_DNA"/>
</dbReference>
<accession>A0A644XF85</accession>
<keyword evidence="5 8" id="KW-1133">Transmembrane helix</keyword>
<gene>
    <name evidence="10" type="ORF">SDC9_61264</name>
</gene>
<sequence length="116" mass="12821">MLSWIIYLLLGNWIASEMSRYFISTMVVTIYSEVLARIEKTPTTTFLTSSVVPLIPGRALYFTMNYAVNGMMDEFLSNGSHTVGYAAAIAAGIMAGSSLFRISRAVEQKLKNLPLD</sequence>
<dbReference type="PANTHER" id="PTHR34390">
    <property type="entry name" value="UPF0442 PROTEIN YJJB-RELATED"/>
    <property type="match status" value="1"/>
</dbReference>
<dbReference type="InterPro" id="IPR050539">
    <property type="entry name" value="ThrE_Dicarb/AminoAcid_Exp"/>
</dbReference>
<evidence type="ECO:0000256" key="5">
    <source>
        <dbReference type="ARBA" id="ARBA00022989"/>
    </source>
</evidence>
<keyword evidence="6 8" id="KW-0472">Membrane</keyword>
<dbReference type="Pfam" id="PF12821">
    <property type="entry name" value="ThrE_2"/>
    <property type="match status" value="1"/>
</dbReference>
<keyword evidence="4 8" id="KW-0812">Transmembrane</keyword>
<dbReference type="GO" id="GO:0005886">
    <property type="term" value="C:plasma membrane"/>
    <property type="evidence" value="ECO:0007669"/>
    <property type="project" value="UniProtKB-SubCell"/>
</dbReference>
<keyword evidence="2" id="KW-1003">Cell membrane</keyword>
<feature type="transmembrane region" description="Helical" evidence="8">
    <location>
        <begin position="45"/>
        <end position="63"/>
    </location>
</feature>
<name>A0A644XF85_9ZZZZ</name>
<organism evidence="10">
    <name type="scientific">bioreactor metagenome</name>
    <dbReference type="NCBI Taxonomy" id="1076179"/>
    <lineage>
        <taxon>unclassified sequences</taxon>
        <taxon>metagenomes</taxon>
        <taxon>ecological metagenomes</taxon>
    </lineage>
</organism>
<evidence type="ECO:0000256" key="2">
    <source>
        <dbReference type="ARBA" id="ARBA00022475"/>
    </source>
</evidence>
<evidence type="ECO:0000256" key="4">
    <source>
        <dbReference type="ARBA" id="ARBA00022692"/>
    </source>
</evidence>
<dbReference type="GO" id="GO:0015744">
    <property type="term" value="P:succinate transport"/>
    <property type="evidence" value="ECO:0007669"/>
    <property type="project" value="TreeGrafter"/>
</dbReference>
<feature type="transmembrane region" description="Helical" evidence="8">
    <location>
        <begin position="83"/>
        <end position="102"/>
    </location>
</feature>
<evidence type="ECO:0000256" key="6">
    <source>
        <dbReference type="ARBA" id="ARBA00023136"/>
    </source>
</evidence>
<dbReference type="AlphaFoldDB" id="A0A644XF85"/>
<proteinExistence type="inferred from homology"/>
<comment type="similarity">
    <text evidence="7">Belongs to the ThrE exporter (TC 2.A.79) family.</text>
</comment>
<evidence type="ECO:0000256" key="8">
    <source>
        <dbReference type="SAM" id="Phobius"/>
    </source>
</evidence>
<reference evidence="10" key="1">
    <citation type="submission" date="2019-08" db="EMBL/GenBank/DDBJ databases">
        <authorList>
            <person name="Kucharzyk K."/>
            <person name="Murdoch R.W."/>
            <person name="Higgins S."/>
            <person name="Loffler F."/>
        </authorList>
    </citation>
    <scope>NUCLEOTIDE SEQUENCE</scope>
</reference>
<keyword evidence="3" id="KW-0997">Cell inner membrane</keyword>
<evidence type="ECO:0000256" key="1">
    <source>
        <dbReference type="ARBA" id="ARBA00004651"/>
    </source>
</evidence>
<feature type="domain" description="Threonine/Serine exporter ThrE" evidence="9">
    <location>
        <begin position="2"/>
        <end position="97"/>
    </location>
</feature>
<comment type="subcellular location">
    <subcellularLocation>
        <location evidence="1">Cell membrane</location>
        <topology evidence="1">Multi-pass membrane protein</topology>
    </subcellularLocation>
</comment>
<dbReference type="PANTHER" id="PTHR34390:SF1">
    <property type="entry name" value="SUCCINATE TRANSPORTER SUBUNIT YJJB-RELATED"/>
    <property type="match status" value="1"/>
</dbReference>
<dbReference type="InterPro" id="IPR024528">
    <property type="entry name" value="ThrE_2"/>
</dbReference>
<comment type="caution">
    <text evidence="10">The sequence shown here is derived from an EMBL/GenBank/DDBJ whole genome shotgun (WGS) entry which is preliminary data.</text>
</comment>